<evidence type="ECO:0000313" key="8">
    <source>
        <dbReference type="EMBL" id="KAG2644910.1"/>
    </source>
</evidence>
<dbReference type="Proteomes" id="UP000823388">
    <property type="component" value="Chromosome 2K"/>
</dbReference>
<accession>A0A8T0WB23</accession>
<evidence type="ECO:0000313" key="9">
    <source>
        <dbReference type="Proteomes" id="UP000823388"/>
    </source>
</evidence>
<dbReference type="GO" id="GO:0009073">
    <property type="term" value="P:aromatic amino acid family biosynthetic process"/>
    <property type="evidence" value="ECO:0007669"/>
    <property type="project" value="UniProtKB-KW"/>
</dbReference>
<dbReference type="Gene3D" id="1.20.1090.10">
    <property type="entry name" value="Dehydroquinate synthase-like - alpha domain"/>
    <property type="match status" value="1"/>
</dbReference>
<dbReference type="InterPro" id="IPR050071">
    <property type="entry name" value="Dehydroquinate_synthase"/>
</dbReference>
<dbReference type="InterPro" id="IPR030960">
    <property type="entry name" value="DHQS/DOIS_N"/>
</dbReference>
<organism evidence="8 9">
    <name type="scientific">Panicum virgatum</name>
    <name type="common">Blackwell switchgrass</name>
    <dbReference type="NCBI Taxonomy" id="38727"/>
    <lineage>
        <taxon>Eukaryota</taxon>
        <taxon>Viridiplantae</taxon>
        <taxon>Streptophyta</taxon>
        <taxon>Embryophyta</taxon>
        <taxon>Tracheophyta</taxon>
        <taxon>Spermatophyta</taxon>
        <taxon>Magnoliopsida</taxon>
        <taxon>Liliopsida</taxon>
        <taxon>Poales</taxon>
        <taxon>Poaceae</taxon>
        <taxon>PACMAD clade</taxon>
        <taxon>Panicoideae</taxon>
        <taxon>Panicodae</taxon>
        <taxon>Paniceae</taxon>
        <taxon>Panicinae</taxon>
        <taxon>Panicum</taxon>
        <taxon>Panicum sect. Hiantes</taxon>
    </lineage>
</organism>
<dbReference type="SUPFAM" id="SSF56796">
    <property type="entry name" value="Dehydroquinate synthase-like"/>
    <property type="match status" value="1"/>
</dbReference>
<dbReference type="GO" id="GO:0008652">
    <property type="term" value="P:amino acid biosynthetic process"/>
    <property type="evidence" value="ECO:0007669"/>
    <property type="project" value="UniProtKB-KW"/>
</dbReference>
<dbReference type="AlphaFoldDB" id="A0A8T0WB23"/>
<proteinExistence type="inferred from homology"/>
<keyword evidence="2" id="KW-0028">Amino-acid biosynthesis</keyword>
<keyword evidence="5" id="KW-0057">Aromatic amino acid biosynthesis</keyword>
<comment type="similarity">
    <text evidence="1">Belongs to the sugar phosphate cyclases superfamily. Dehydroquinate synthase family.</text>
</comment>
<evidence type="ECO:0000256" key="1">
    <source>
        <dbReference type="ARBA" id="ARBA00005412"/>
    </source>
</evidence>
<keyword evidence="3" id="KW-0479">Metal-binding</keyword>
<gene>
    <name evidence="8" type="ORF">PVAP13_2KG385700</name>
</gene>
<feature type="domain" description="3-dehydroquinate synthase N-terminal" evidence="7">
    <location>
        <begin position="144"/>
        <end position="256"/>
    </location>
</feature>
<dbReference type="PANTHER" id="PTHR43622">
    <property type="entry name" value="3-DEHYDROQUINATE SYNTHASE"/>
    <property type="match status" value="1"/>
</dbReference>
<evidence type="ECO:0000256" key="5">
    <source>
        <dbReference type="ARBA" id="ARBA00023141"/>
    </source>
</evidence>
<sequence>MAASASSLLAAAASSSCAAISPRLPRGAQAAASVPSPSRHSCASLRASPARLHRSRFVASASVAPAMQPPAESRVSTVVDVDLGDRSYPIYIGAGLLDEPDLLQRHVHGKRVLVVTNTTVAPLYLDKVTWALTHNNPNVSVESVILPDGEKYKDMGTMMKVFDKAVESRLDRRCTFVALGGGVIGDMCGFAASAFLRGVNFIQIPTTLMAQVDSSVGGKTGINHPNGKNLIGAFYQPQCVLIDTDTLNTLPDRELASGIAEVVKYGLIRDAPFFEWQEKNMLWQLICLTAWGG</sequence>
<keyword evidence="4" id="KW-0520">NAD</keyword>
<dbReference type="GO" id="GO:0046872">
    <property type="term" value="F:metal ion binding"/>
    <property type="evidence" value="ECO:0007669"/>
    <property type="project" value="UniProtKB-KW"/>
</dbReference>
<dbReference type="Gene3D" id="3.40.50.1970">
    <property type="match status" value="1"/>
</dbReference>
<evidence type="ECO:0000256" key="2">
    <source>
        <dbReference type="ARBA" id="ARBA00022605"/>
    </source>
</evidence>
<evidence type="ECO:0000256" key="6">
    <source>
        <dbReference type="ARBA" id="ARBA00023239"/>
    </source>
</evidence>
<dbReference type="GO" id="GO:0003856">
    <property type="term" value="F:3-dehydroquinate synthase activity"/>
    <property type="evidence" value="ECO:0007669"/>
    <property type="project" value="TreeGrafter"/>
</dbReference>
<reference evidence="8" key="1">
    <citation type="submission" date="2020-05" db="EMBL/GenBank/DDBJ databases">
        <title>WGS assembly of Panicum virgatum.</title>
        <authorList>
            <person name="Lovell J.T."/>
            <person name="Jenkins J."/>
            <person name="Shu S."/>
            <person name="Juenger T.E."/>
            <person name="Schmutz J."/>
        </authorList>
    </citation>
    <scope>NUCLEOTIDE SEQUENCE</scope>
    <source>
        <strain evidence="8">AP13</strain>
    </source>
</reference>
<dbReference type="EMBL" id="CM029039">
    <property type="protein sequence ID" value="KAG2644910.1"/>
    <property type="molecule type" value="Genomic_DNA"/>
</dbReference>
<keyword evidence="9" id="KW-1185">Reference proteome</keyword>
<dbReference type="FunFam" id="3.40.50.1970:FF:000001">
    <property type="entry name" value="3-dehydroquinate synthase"/>
    <property type="match status" value="1"/>
</dbReference>
<evidence type="ECO:0000256" key="4">
    <source>
        <dbReference type="ARBA" id="ARBA00023027"/>
    </source>
</evidence>
<name>A0A8T0WB23_PANVG</name>
<evidence type="ECO:0000259" key="7">
    <source>
        <dbReference type="Pfam" id="PF01761"/>
    </source>
</evidence>
<dbReference type="Pfam" id="PF01761">
    <property type="entry name" value="DHQ_synthase"/>
    <property type="match status" value="1"/>
</dbReference>
<dbReference type="PANTHER" id="PTHR43622:SF7">
    <property type="entry name" value="3-DEHYDROQUINATE SYNTHASE, CHLOROPLASTIC"/>
    <property type="match status" value="1"/>
</dbReference>
<dbReference type="CDD" id="cd08195">
    <property type="entry name" value="DHQS"/>
    <property type="match status" value="1"/>
</dbReference>
<protein>
    <recommendedName>
        <fullName evidence="7">3-dehydroquinate synthase N-terminal domain-containing protein</fullName>
    </recommendedName>
</protein>
<evidence type="ECO:0000256" key="3">
    <source>
        <dbReference type="ARBA" id="ARBA00022723"/>
    </source>
</evidence>
<comment type="caution">
    <text evidence="8">The sequence shown here is derived from an EMBL/GenBank/DDBJ whole genome shotgun (WGS) entry which is preliminary data.</text>
</comment>
<keyword evidence="6" id="KW-0456">Lyase</keyword>